<name>A0A0M3QGH2_9BACT</name>
<dbReference type="Pfam" id="PF05954">
    <property type="entry name" value="Phage_GPD"/>
    <property type="match status" value="1"/>
</dbReference>
<dbReference type="Pfam" id="PF04717">
    <property type="entry name" value="Phage_base_V"/>
    <property type="match status" value="1"/>
</dbReference>
<dbReference type="Gene3D" id="3.55.50.10">
    <property type="entry name" value="Baseplate protein-like domains"/>
    <property type="match status" value="1"/>
</dbReference>
<accession>A0A0M3QGH2</accession>
<dbReference type="Gene3D" id="4.10.220.110">
    <property type="match status" value="1"/>
</dbReference>
<dbReference type="AlphaFoldDB" id="A0A0M3QGH2"/>
<evidence type="ECO:0000313" key="3">
    <source>
        <dbReference type="EMBL" id="ALC17969.1"/>
    </source>
</evidence>
<evidence type="ECO:0000256" key="1">
    <source>
        <dbReference type="ARBA" id="ARBA00005558"/>
    </source>
</evidence>
<dbReference type="InterPro" id="IPR037026">
    <property type="entry name" value="Vgr_OB-fold_dom_sf"/>
</dbReference>
<dbReference type="KEGG" id="des:DSOUD_3249"/>
<dbReference type="SUPFAM" id="SSF69279">
    <property type="entry name" value="Phage tail proteins"/>
    <property type="match status" value="2"/>
</dbReference>
<gene>
    <name evidence="3" type="ORF">DSOUD_3249</name>
</gene>
<protein>
    <submittedName>
        <fullName evidence="3">Rhs element Vgr protein</fullName>
    </submittedName>
</protein>
<feature type="domain" description="Gp5/Type VI secretion system Vgr protein OB-fold" evidence="2">
    <location>
        <begin position="394"/>
        <end position="460"/>
    </location>
</feature>
<keyword evidence="4" id="KW-1185">Reference proteome</keyword>
<dbReference type="PATRIC" id="fig|1603606.3.peg.3495"/>
<dbReference type="STRING" id="1603606.DSOUD_3249"/>
<dbReference type="InterPro" id="IPR017847">
    <property type="entry name" value="T6SS_RhsGE_Vgr_subset"/>
</dbReference>
<dbReference type="InterPro" id="IPR006531">
    <property type="entry name" value="Gp5/Vgr_OB"/>
</dbReference>
<comment type="similarity">
    <text evidence="1">Belongs to the VgrG protein family.</text>
</comment>
<dbReference type="OrthoDB" id="5482463at2"/>
<dbReference type="EMBL" id="CP010802">
    <property type="protein sequence ID" value="ALC17969.1"/>
    <property type="molecule type" value="Genomic_DNA"/>
</dbReference>
<dbReference type="SUPFAM" id="SSF69255">
    <property type="entry name" value="gp5 N-terminal domain-like"/>
    <property type="match status" value="1"/>
</dbReference>
<reference evidence="3 4" key="1">
    <citation type="submission" date="2015-07" db="EMBL/GenBank/DDBJ databases">
        <title>Isolation and Genomic Characterization of a Novel Halophilic Metal-Reducing Deltaproteobacterium from the Deep Subsurface.</title>
        <authorList>
            <person name="Badalamenti J.P."/>
            <person name="Summers Z.M."/>
            <person name="Gralnick J.A."/>
            <person name="Bond D.R."/>
        </authorList>
    </citation>
    <scope>NUCLEOTIDE SEQUENCE [LARGE SCALE GENOMIC DNA]</scope>
    <source>
        <strain evidence="3 4">WTL</strain>
    </source>
</reference>
<proteinExistence type="inferred from homology"/>
<dbReference type="Gene3D" id="2.40.50.230">
    <property type="entry name" value="Gp5 N-terminal domain"/>
    <property type="match status" value="1"/>
</dbReference>
<dbReference type="RefSeq" id="WP_053551937.1">
    <property type="nucleotide sequence ID" value="NZ_CP010802.1"/>
</dbReference>
<evidence type="ECO:0000259" key="2">
    <source>
        <dbReference type="Pfam" id="PF04717"/>
    </source>
</evidence>
<dbReference type="NCBIfam" id="TIGR01646">
    <property type="entry name" value="vgr_GE"/>
    <property type="match status" value="1"/>
</dbReference>
<organism evidence="3 4">
    <name type="scientific">Desulfuromonas soudanensis</name>
    <dbReference type="NCBI Taxonomy" id="1603606"/>
    <lineage>
        <taxon>Bacteria</taxon>
        <taxon>Pseudomonadati</taxon>
        <taxon>Thermodesulfobacteriota</taxon>
        <taxon>Desulfuromonadia</taxon>
        <taxon>Desulfuromonadales</taxon>
        <taxon>Desulfuromonadaceae</taxon>
        <taxon>Desulfuromonas</taxon>
    </lineage>
</organism>
<dbReference type="Gene3D" id="2.30.110.50">
    <property type="match status" value="1"/>
</dbReference>
<dbReference type="SUPFAM" id="SSF69349">
    <property type="entry name" value="Phage fibre proteins"/>
    <property type="match status" value="1"/>
</dbReference>
<dbReference type="InterPro" id="IPR006533">
    <property type="entry name" value="T6SS_Vgr_RhsGE"/>
</dbReference>
<sequence length="688" mass="73536">MHIPSLAAGKIDAPANRSQFACSVRGIPDETFSVRSFSGKGHALGGDYRFRIELLASSAIDTTYIIGRPAALHLAPGGEVPIHGVILEVAYGGAGANGHEYQVEFASPLAPLGMGRRHRVFLGKTAPKIIEEVLLGGGFAAGDFELRLKENHPAREFTVQFDESDLAFIKRLAAGAGIFFRFEVGSSGSRLLFHDGVGDLPHLGSGPLRFQLQTGAVRDEETIFAFTPRARLLSQKVELRDYNDQTPEVVLEAYGSPGTAVAGAGTDYRFGEHFRDMAEGAALARIRQQALDCQRETFVAESDCRGLSPGLRITLTGHPESGNNGDYLVVDVEHAGEQGAAFAYGGSPGRMTYRNKALLVRDGVAYRPVPIPRRLHGTYTARIESSGGEYAFLDEQGRYRIRADFDLGDAQKGSASHPVRLMQPAGGDNCGLHFPLHPGTEVVFTCINGDIDRPILLGVLANPDTPSPVTSANSSENILRTKGGNELLMDDRRGKEKVELFTAERKNLLALDADSEGHRVRLASEEGTMELFAAKTLLLDSGETQTVEAGGDHIVTVENAQRLMTKNKEIELQAATDILLKAGENILMQAEGGEISLMAGENLLLDVGETFSVEVRNRNLEILADQGNISIRAAGALSILGQGGGTIHLGQGGGAIEISAEGDLTIDAPRVEINGQSIGIKGASLVNN</sequence>
<dbReference type="NCBIfam" id="TIGR03361">
    <property type="entry name" value="VI_Rhs_Vgr"/>
    <property type="match status" value="1"/>
</dbReference>
<dbReference type="Proteomes" id="UP000057158">
    <property type="component" value="Chromosome"/>
</dbReference>
<evidence type="ECO:0000313" key="4">
    <source>
        <dbReference type="Proteomes" id="UP000057158"/>
    </source>
</evidence>